<sequence>MAMNFWAIGYKYEEDVFHDFLQHEDTYDISASCLLPTYEMADQLIKDELSIQYTPVAICIETVSRDGVWSYSRGPVDEWDWEEDMEDEE</sequence>
<dbReference type="GeneID" id="24606965"/>
<protein>
    <submittedName>
        <fullName evidence="1">Uncharacterized protein</fullName>
    </submittedName>
</protein>
<evidence type="ECO:0000313" key="2">
    <source>
        <dbReference type="Proteomes" id="UP000030206"/>
    </source>
</evidence>
<dbReference type="RefSeq" id="YP_009151025.1">
    <property type="nucleotide sequence ID" value="NC_027366.1"/>
</dbReference>
<accession>A0A0A0RUI4</accession>
<keyword evidence="2" id="KW-1185">Reference proteome</keyword>
<gene>
    <name evidence="1" type="ORF">CPT_Mater66</name>
</gene>
<dbReference type="Proteomes" id="UP000030206">
    <property type="component" value="Segment"/>
</dbReference>
<proteinExistence type="predicted"/>
<name>A0A0A0RUI4_9CAUD</name>
<dbReference type="KEGG" id="vg:24606965"/>
<dbReference type="OrthoDB" id="23085at10239"/>
<evidence type="ECO:0000313" key="1">
    <source>
        <dbReference type="EMBL" id="AIW03223.1"/>
    </source>
</evidence>
<reference evidence="1 2" key="1">
    <citation type="submission" date="2014-07" db="EMBL/GenBank/DDBJ databases">
        <title>Complete Genome of Bacillus megaterium Myophage Mater.</title>
        <authorList>
            <person name="Lancaster J.C."/>
            <person name="Hodde M.K."/>
            <person name="Hernandez A.C."/>
            <person name="Everett G.F.K."/>
        </authorList>
    </citation>
    <scope>NUCLEOTIDE SEQUENCE [LARGE SCALE GENOMIC DNA]</scope>
</reference>
<organism evidence="1 2">
    <name type="scientific">Bacillus phage Mater</name>
    <dbReference type="NCBI Taxonomy" id="1540090"/>
    <lineage>
        <taxon>Viruses</taxon>
        <taxon>Duplodnaviria</taxon>
        <taxon>Heunggongvirae</taxon>
        <taxon>Uroviricota</taxon>
        <taxon>Caudoviricetes</taxon>
        <taxon>Herelleviridae</taxon>
        <taxon>Bastillevirinae</taxon>
        <taxon>Matervirus</taxon>
        <taxon>Matervirus mater</taxon>
    </lineage>
</organism>
<dbReference type="EMBL" id="KM236245">
    <property type="protein sequence ID" value="AIW03223.1"/>
    <property type="molecule type" value="Genomic_DNA"/>
</dbReference>